<name>A0A3D9DW54_9GAMM</name>
<dbReference type="PANTHER" id="PTHR42781">
    <property type="entry name" value="SPERMIDINE/PUTRESCINE IMPORT ATP-BINDING PROTEIN POTA"/>
    <property type="match status" value="1"/>
</dbReference>
<dbReference type="AlphaFoldDB" id="A0A3D9DW54"/>
<dbReference type="GO" id="GO:0022857">
    <property type="term" value="F:transmembrane transporter activity"/>
    <property type="evidence" value="ECO:0007669"/>
    <property type="project" value="InterPro"/>
</dbReference>
<dbReference type="PROSITE" id="PS00211">
    <property type="entry name" value="ABC_TRANSPORTER_1"/>
    <property type="match status" value="1"/>
</dbReference>
<keyword evidence="1" id="KW-0813">Transport</keyword>
<dbReference type="Pfam" id="PF00005">
    <property type="entry name" value="ABC_tran"/>
    <property type="match status" value="1"/>
</dbReference>
<dbReference type="InterPro" id="IPR027417">
    <property type="entry name" value="P-loop_NTPase"/>
</dbReference>
<evidence type="ECO:0000313" key="5">
    <source>
        <dbReference type="EMBL" id="REC95010.1"/>
    </source>
</evidence>
<evidence type="ECO:0000256" key="1">
    <source>
        <dbReference type="ARBA" id="ARBA00022448"/>
    </source>
</evidence>
<evidence type="ECO:0000313" key="6">
    <source>
        <dbReference type="Proteomes" id="UP000256334"/>
    </source>
</evidence>
<keyword evidence="2" id="KW-0547">Nucleotide-binding</keyword>
<dbReference type="Proteomes" id="UP000256334">
    <property type="component" value="Unassembled WGS sequence"/>
</dbReference>
<comment type="caution">
    <text evidence="5">The sequence shown here is derived from an EMBL/GenBank/DDBJ whole genome shotgun (WGS) entry which is preliminary data.</text>
</comment>
<gene>
    <name evidence="5" type="ORF">C8D72_1844</name>
</gene>
<dbReference type="Gene3D" id="3.40.50.300">
    <property type="entry name" value="P-loop containing nucleotide triphosphate hydrolases"/>
    <property type="match status" value="1"/>
</dbReference>
<dbReference type="GO" id="GO:0016887">
    <property type="term" value="F:ATP hydrolysis activity"/>
    <property type="evidence" value="ECO:0007669"/>
    <property type="project" value="InterPro"/>
</dbReference>
<keyword evidence="6" id="KW-1185">Reference proteome</keyword>
<keyword evidence="3 5" id="KW-0067">ATP-binding</keyword>
<dbReference type="GO" id="GO:0043190">
    <property type="term" value="C:ATP-binding cassette (ABC) transporter complex"/>
    <property type="evidence" value="ECO:0007669"/>
    <property type="project" value="InterPro"/>
</dbReference>
<dbReference type="InterPro" id="IPR003593">
    <property type="entry name" value="AAA+_ATPase"/>
</dbReference>
<protein>
    <submittedName>
        <fullName evidence="5">Carbohydrate ABC transporter ATP-binding protein (CUT1 family)</fullName>
    </submittedName>
</protein>
<proteinExistence type="predicted"/>
<reference evidence="5 6" key="1">
    <citation type="submission" date="2018-07" db="EMBL/GenBank/DDBJ databases">
        <title>Genomic Encyclopedia of Type Strains, Phase IV (KMG-IV): sequencing the most valuable type-strain genomes for metagenomic binning, comparative biology and taxonomic classification.</title>
        <authorList>
            <person name="Goeker M."/>
        </authorList>
    </citation>
    <scope>NUCLEOTIDE SEQUENCE [LARGE SCALE GENOMIC DNA]</scope>
    <source>
        <strain evidence="5 6">DSM 14324</strain>
    </source>
</reference>
<dbReference type="SUPFAM" id="SSF52540">
    <property type="entry name" value="P-loop containing nucleoside triphosphate hydrolases"/>
    <property type="match status" value="1"/>
</dbReference>
<dbReference type="GO" id="GO:0005524">
    <property type="term" value="F:ATP binding"/>
    <property type="evidence" value="ECO:0007669"/>
    <property type="project" value="UniProtKB-KW"/>
</dbReference>
<feature type="domain" description="ABC transporter" evidence="4">
    <location>
        <begin position="1"/>
        <end position="233"/>
    </location>
</feature>
<dbReference type="InterPro" id="IPR003439">
    <property type="entry name" value="ABC_transporter-like_ATP-bd"/>
</dbReference>
<dbReference type="GO" id="GO:0015697">
    <property type="term" value="P:quaternary ammonium group transport"/>
    <property type="evidence" value="ECO:0007669"/>
    <property type="project" value="UniProtKB-ARBA"/>
</dbReference>
<dbReference type="InterPro" id="IPR008995">
    <property type="entry name" value="Mo/tungstate-bd_C_term_dom"/>
</dbReference>
<dbReference type="InterPro" id="IPR013611">
    <property type="entry name" value="Transp-assoc_OB_typ2"/>
</dbReference>
<evidence type="ECO:0000259" key="4">
    <source>
        <dbReference type="PROSITE" id="PS50893"/>
    </source>
</evidence>
<dbReference type="Pfam" id="PF08402">
    <property type="entry name" value="TOBE_2"/>
    <property type="match status" value="1"/>
</dbReference>
<dbReference type="EMBL" id="QRDJ01000007">
    <property type="protein sequence ID" value="REC95010.1"/>
    <property type="molecule type" value="Genomic_DNA"/>
</dbReference>
<organism evidence="5 6">
    <name type="scientific">Kushneria indalinina DSM 14324</name>
    <dbReference type="NCBI Taxonomy" id="1122140"/>
    <lineage>
        <taxon>Bacteria</taxon>
        <taxon>Pseudomonadati</taxon>
        <taxon>Pseudomonadota</taxon>
        <taxon>Gammaproteobacteria</taxon>
        <taxon>Oceanospirillales</taxon>
        <taxon>Halomonadaceae</taxon>
        <taxon>Kushneria</taxon>
    </lineage>
</organism>
<dbReference type="InterPro" id="IPR050093">
    <property type="entry name" value="ABC_SmlMolc_Importer"/>
</dbReference>
<dbReference type="SUPFAM" id="SSF50331">
    <property type="entry name" value="MOP-like"/>
    <property type="match status" value="1"/>
</dbReference>
<evidence type="ECO:0000256" key="3">
    <source>
        <dbReference type="ARBA" id="ARBA00022840"/>
    </source>
</evidence>
<dbReference type="InterPro" id="IPR017871">
    <property type="entry name" value="ABC_transporter-like_CS"/>
</dbReference>
<dbReference type="FunFam" id="3.40.50.300:FF:000425">
    <property type="entry name" value="Probable ABC transporter, ATP-binding subunit"/>
    <property type="match status" value="1"/>
</dbReference>
<accession>A0A3D9DW54</accession>
<evidence type="ECO:0000256" key="2">
    <source>
        <dbReference type="ARBA" id="ARBA00022741"/>
    </source>
</evidence>
<sequence length="348" mass="38400">MTALGKHFGAHVALEALSMAIEPGEFVALLGPSGCGKSTTLRLLAGFETPDHGEIRLGDQVLSSPQAQVPPEQRRMGMVFQSYALWPHLSVAGNVDYPLRVQKVAGSERRRRVEDVLARVDMTAMAGRYPRELSGGQRQRVALARCLVSQPAVILLDEPLANLDRHLRASMEDYFRDFHRETVTTMVYVTHDQDEAMALADRVAVMQEGRLKQFATPETLYHQPADVEVARFIGQGSVVHLARAAAGEWLTGSDAQRLNEQGSARAFVRPQHVVLGVEGGLPARVERCIFRGERHVLSLRLEDGQSLTAYSHTAQPAGSHTSVAIERLWGLEEGHTKMQAHRDRVPAQ</sequence>
<dbReference type="SMART" id="SM00382">
    <property type="entry name" value="AAA"/>
    <property type="match status" value="1"/>
</dbReference>
<dbReference type="PANTHER" id="PTHR42781:SF4">
    <property type="entry name" value="SPERMIDINE_PUTRESCINE IMPORT ATP-BINDING PROTEIN POTA"/>
    <property type="match status" value="1"/>
</dbReference>
<dbReference type="PROSITE" id="PS50893">
    <property type="entry name" value="ABC_TRANSPORTER_2"/>
    <property type="match status" value="1"/>
</dbReference>